<keyword evidence="10" id="KW-0418">Kinase</keyword>
<evidence type="ECO:0000256" key="1">
    <source>
        <dbReference type="ARBA" id="ARBA00001936"/>
    </source>
</evidence>
<dbReference type="Pfam" id="PF07714">
    <property type="entry name" value="PK_Tyr_Ser-Thr"/>
    <property type="match status" value="1"/>
</dbReference>
<dbReference type="PROSITE" id="PS00109">
    <property type="entry name" value="PROTEIN_KINASE_TYR"/>
    <property type="match status" value="1"/>
</dbReference>
<dbReference type="PROSITE" id="PS50011">
    <property type="entry name" value="PROTEIN_KINASE_DOM"/>
    <property type="match status" value="1"/>
</dbReference>
<dbReference type="SUPFAM" id="SSF56112">
    <property type="entry name" value="Protein kinase-like (PK-like)"/>
    <property type="match status" value="1"/>
</dbReference>
<evidence type="ECO:0000256" key="3">
    <source>
        <dbReference type="ARBA" id="ARBA00005843"/>
    </source>
</evidence>
<comment type="catalytic activity">
    <reaction evidence="17">
        <text>L-tyrosyl-[protein] + ATP = O-phospho-L-tyrosyl-[protein] + ADP + H(+)</text>
        <dbReference type="Rhea" id="RHEA:10596"/>
        <dbReference type="Rhea" id="RHEA-COMP:10136"/>
        <dbReference type="Rhea" id="RHEA-COMP:20101"/>
        <dbReference type="ChEBI" id="CHEBI:15378"/>
        <dbReference type="ChEBI" id="CHEBI:30616"/>
        <dbReference type="ChEBI" id="CHEBI:46858"/>
        <dbReference type="ChEBI" id="CHEBI:61978"/>
        <dbReference type="ChEBI" id="CHEBI:456216"/>
        <dbReference type="EC" id="2.7.12.1"/>
    </reaction>
</comment>
<keyword evidence="21" id="KW-1185">Reference proteome</keyword>
<evidence type="ECO:0000256" key="6">
    <source>
        <dbReference type="ARBA" id="ARBA00022553"/>
    </source>
</evidence>
<accession>A0A9D3YD51</accession>
<dbReference type="InterPro" id="IPR001245">
    <property type="entry name" value="Ser-Thr/Tyr_kinase_cat_dom"/>
</dbReference>
<dbReference type="PRINTS" id="PR00109">
    <property type="entry name" value="TYRKINASE"/>
</dbReference>
<feature type="region of interest" description="Disordered" evidence="18">
    <location>
        <begin position="635"/>
        <end position="655"/>
    </location>
</feature>
<feature type="compositionally biased region" description="Pro residues" evidence="18">
    <location>
        <begin position="443"/>
        <end position="452"/>
    </location>
</feature>
<comment type="cofactor">
    <cofactor evidence="2">
        <name>Mg(2+)</name>
        <dbReference type="ChEBI" id="CHEBI:18420"/>
    </cofactor>
</comment>
<evidence type="ECO:0000256" key="17">
    <source>
        <dbReference type="ARBA" id="ARBA00051680"/>
    </source>
</evidence>
<dbReference type="GO" id="GO:0005737">
    <property type="term" value="C:cytoplasm"/>
    <property type="evidence" value="ECO:0007669"/>
    <property type="project" value="TreeGrafter"/>
</dbReference>
<evidence type="ECO:0000256" key="18">
    <source>
        <dbReference type="SAM" id="MobiDB-lite"/>
    </source>
</evidence>
<reference evidence="20" key="1">
    <citation type="journal article" date="2019" name="bioRxiv">
        <title>The Genome of the Zebra Mussel, Dreissena polymorpha: A Resource for Invasive Species Research.</title>
        <authorList>
            <person name="McCartney M.A."/>
            <person name="Auch B."/>
            <person name="Kono T."/>
            <person name="Mallez S."/>
            <person name="Zhang Y."/>
            <person name="Obille A."/>
            <person name="Becker A."/>
            <person name="Abrahante J.E."/>
            <person name="Garbe J."/>
            <person name="Badalamenti J.P."/>
            <person name="Herman A."/>
            <person name="Mangelson H."/>
            <person name="Liachko I."/>
            <person name="Sullivan S."/>
            <person name="Sone E.D."/>
            <person name="Koren S."/>
            <person name="Silverstein K.A.T."/>
            <person name="Beckman K.B."/>
            <person name="Gohl D.M."/>
        </authorList>
    </citation>
    <scope>NUCLEOTIDE SEQUENCE</scope>
    <source>
        <strain evidence="20">Duluth1</strain>
        <tissue evidence="20">Whole animal</tissue>
    </source>
</reference>
<dbReference type="InterPro" id="IPR008266">
    <property type="entry name" value="Tyr_kinase_AS"/>
</dbReference>
<keyword evidence="14" id="KW-0464">Manganese</keyword>
<evidence type="ECO:0000256" key="11">
    <source>
        <dbReference type="ARBA" id="ARBA00022840"/>
    </source>
</evidence>
<feature type="region of interest" description="Disordered" evidence="18">
    <location>
        <begin position="441"/>
        <end position="477"/>
    </location>
</feature>
<dbReference type="AlphaFoldDB" id="A0A9D3YD51"/>
<dbReference type="FunFam" id="1.10.510.10:FF:000202">
    <property type="entry name" value="Dual specificity testis-specific protein kinase 2"/>
    <property type="match status" value="1"/>
</dbReference>
<comment type="catalytic activity">
    <reaction evidence="16">
        <text>L-threonyl-[protein] + ATP = O-phospho-L-threonyl-[protein] + ADP + H(+)</text>
        <dbReference type="Rhea" id="RHEA:46608"/>
        <dbReference type="Rhea" id="RHEA-COMP:11060"/>
        <dbReference type="Rhea" id="RHEA-COMP:11605"/>
        <dbReference type="ChEBI" id="CHEBI:15378"/>
        <dbReference type="ChEBI" id="CHEBI:30013"/>
        <dbReference type="ChEBI" id="CHEBI:30616"/>
        <dbReference type="ChEBI" id="CHEBI:61977"/>
        <dbReference type="ChEBI" id="CHEBI:456216"/>
        <dbReference type="EC" id="2.7.12.1"/>
    </reaction>
</comment>
<evidence type="ECO:0000313" key="21">
    <source>
        <dbReference type="Proteomes" id="UP000828390"/>
    </source>
</evidence>
<dbReference type="Gene3D" id="3.30.200.20">
    <property type="entry name" value="Phosphorylase Kinase, domain 1"/>
    <property type="match status" value="1"/>
</dbReference>
<gene>
    <name evidence="20" type="ORF">DPMN_083776</name>
</gene>
<comment type="caution">
    <text evidence="20">The sequence shown here is derived from an EMBL/GenBank/DDBJ whole genome shotgun (WGS) entry which is preliminary data.</text>
</comment>
<keyword evidence="11" id="KW-0067">ATP-binding</keyword>
<evidence type="ECO:0000256" key="7">
    <source>
        <dbReference type="ARBA" id="ARBA00022679"/>
    </source>
</evidence>
<dbReference type="GO" id="GO:0005634">
    <property type="term" value="C:nucleus"/>
    <property type="evidence" value="ECO:0007669"/>
    <property type="project" value="TreeGrafter"/>
</dbReference>
<reference evidence="20" key="2">
    <citation type="submission" date="2020-11" db="EMBL/GenBank/DDBJ databases">
        <authorList>
            <person name="McCartney M.A."/>
            <person name="Auch B."/>
            <person name="Kono T."/>
            <person name="Mallez S."/>
            <person name="Becker A."/>
            <person name="Gohl D.M."/>
            <person name="Silverstein K.A.T."/>
            <person name="Koren S."/>
            <person name="Bechman K.B."/>
            <person name="Herman A."/>
            <person name="Abrahante J.E."/>
            <person name="Garbe J."/>
        </authorList>
    </citation>
    <scope>NUCLEOTIDE SEQUENCE</scope>
    <source>
        <strain evidence="20">Duluth1</strain>
        <tissue evidence="20">Whole animal</tissue>
    </source>
</reference>
<keyword evidence="13" id="KW-0829">Tyrosine-protein kinase</keyword>
<dbReference type="EC" id="2.7.12.1" evidence="4"/>
<evidence type="ECO:0000256" key="12">
    <source>
        <dbReference type="ARBA" id="ARBA00022842"/>
    </source>
</evidence>
<feature type="domain" description="Protein kinase" evidence="19">
    <location>
        <begin position="77"/>
        <end position="331"/>
    </location>
</feature>
<evidence type="ECO:0000256" key="4">
    <source>
        <dbReference type="ARBA" id="ARBA00013203"/>
    </source>
</evidence>
<name>A0A9D3YD51_DREPO</name>
<organism evidence="20 21">
    <name type="scientific">Dreissena polymorpha</name>
    <name type="common">Zebra mussel</name>
    <name type="synonym">Mytilus polymorpha</name>
    <dbReference type="NCBI Taxonomy" id="45954"/>
    <lineage>
        <taxon>Eukaryota</taxon>
        <taxon>Metazoa</taxon>
        <taxon>Spiralia</taxon>
        <taxon>Lophotrochozoa</taxon>
        <taxon>Mollusca</taxon>
        <taxon>Bivalvia</taxon>
        <taxon>Autobranchia</taxon>
        <taxon>Heteroconchia</taxon>
        <taxon>Euheterodonta</taxon>
        <taxon>Imparidentia</taxon>
        <taxon>Neoheterodontei</taxon>
        <taxon>Myida</taxon>
        <taxon>Dreissenoidea</taxon>
        <taxon>Dreissenidae</taxon>
        <taxon>Dreissena</taxon>
    </lineage>
</organism>
<dbReference type="Proteomes" id="UP000828390">
    <property type="component" value="Unassembled WGS sequence"/>
</dbReference>
<keyword evidence="7" id="KW-0808">Transferase</keyword>
<keyword evidence="8" id="KW-0479">Metal-binding</keyword>
<dbReference type="InterPro" id="IPR011009">
    <property type="entry name" value="Kinase-like_dom_sf"/>
</dbReference>
<dbReference type="InterPro" id="IPR000719">
    <property type="entry name" value="Prot_kinase_dom"/>
</dbReference>
<dbReference type="GO" id="GO:0030036">
    <property type="term" value="P:actin cytoskeleton organization"/>
    <property type="evidence" value="ECO:0007669"/>
    <property type="project" value="TreeGrafter"/>
</dbReference>
<evidence type="ECO:0000256" key="8">
    <source>
        <dbReference type="ARBA" id="ARBA00022723"/>
    </source>
</evidence>
<feature type="compositionally biased region" description="Polar residues" evidence="18">
    <location>
        <begin position="454"/>
        <end position="475"/>
    </location>
</feature>
<dbReference type="GO" id="GO:0004674">
    <property type="term" value="F:protein serine/threonine kinase activity"/>
    <property type="evidence" value="ECO:0007669"/>
    <property type="project" value="UniProtKB-KW"/>
</dbReference>
<evidence type="ECO:0000313" key="20">
    <source>
        <dbReference type="EMBL" id="KAH3696314.1"/>
    </source>
</evidence>
<proteinExistence type="inferred from homology"/>
<keyword evidence="12" id="KW-0460">Magnesium</keyword>
<evidence type="ECO:0000256" key="16">
    <source>
        <dbReference type="ARBA" id="ARBA00049308"/>
    </source>
</evidence>
<dbReference type="PANTHER" id="PTHR46485:SF5">
    <property type="entry name" value="CENTER DIVIDER, ISOFORM A"/>
    <property type="match status" value="1"/>
</dbReference>
<comment type="catalytic activity">
    <reaction evidence="15">
        <text>L-seryl-[protein] + ATP = O-phospho-L-seryl-[protein] + ADP + H(+)</text>
        <dbReference type="Rhea" id="RHEA:17989"/>
        <dbReference type="Rhea" id="RHEA-COMP:9863"/>
        <dbReference type="Rhea" id="RHEA-COMP:11604"/>
        <dbReference type="ChEBI" id="CHEBI:15378"/>
        <dbReference type="ChEBI" id="CHEBI:29999"/>
        <dbReference type="ChEBI" id="CHEBI:30616"/>
        <dbReference type="ChEBI" id="CHEBI:83421"/>
        <dbReference type="ChEBI" id="CHEBI:456216"/>
        <dbReference type="EC" id="2.7.12.1"/>
    </reaction>
</comment>
<dbReference type="GO" id="GO:0004712">
    <property type="term" value="F:protein serine/threonine/tyrosine kinase activity"/>
    <property type="evidence" value="ECO:0007669"/>
    <property type="project" value="UniProtKB-EC"/>
</dbReference>
<keyword evidence="6" id="KW-0597">Phosphoprotein</keyword>
<dbReference type="Gene3D" id="1.10.510.10">
    <property type="entry name" value="Transferase(Phosphotransferase) domain 1"/>
    <property type="match status" value="1"/>
</dbReference>
<evidence type="ECO:0000256" key="13">
    <source>
        <dbReference type="ARBA" id="ARBA00023137"/>
    </source>
</evidence>
<evidence type="ECO:0000256" key="5">
    <source>
        <dbReference type="ARBA" id="ARBA00022527"/>
    </source>
</evidence>
<comment type="cofactor">
    <cofactor evidence="1">
        <name>Mn(2+)</name>
        <dbReference type="ChEBI" id="CHEBI:29035"/>
    </cofactor>
</comment>
<protein>
    <recommendedName>
        <fullName evidence="4">dual-specificity kinase</fullName>
        <ecNumber evidence="4">2.7.12.1</ecNumber>
    </recommendedName>
</protein>
<feature type="region of interest" description="Disordered" evidence="18">
    <location>
        <begin position="23"/>
        <end position="42"/>
    </location>
</feature>
<evidence type="ECO:0000256" key="9">
    <source>
        <dbReference type="ARBA" id="ARBA00022741"/>
    </source>
</evidence>
<evidence type="ECO:0000256" key="10">
    <source>
        <dbReference type="ARBA" id="ARBA00022777"/>
    </source>
</evidence>
<keyword evidence="5" id="KW-0723">Serine/threonine-protein kinase</keyword>
<sequence length="685" mass="76363">MRVCGEMMLKSKPVKLKRSRTLNPEWFPDKPKEKSPIGNKDIIKNGTEESVTTTHRVPGPSCKALKHAVSALSRLDDFITEKLGEGFFAEVFKVTHRTTGTVQVLKMNKVQDNRPNVLRELQLMNRLSHKNILRFLGVCVHEGQLHALTEFIDGGDLEQLLANIKVELPWTVRVSIAHDIAEGMAYLHSRGVMHRDLTSKNVLIRRDNGYTAVVGDFGLSAKIPDPLSKKQLSTVGSPFWMAPEVILGQKYNELADVFSYGVICCEITARVSSDPDKLPRTNNFGIDYKAFSGLVDYCPLDFLRMAFRCCQVDATKRPPFTETELHTQQIFKNLKNDTVFMKGYKRMNSIDGTSYKRSRSEDNILQVNGDEDYEDEAFDDGISPADVTCSPSLVGEAMSRDDPFYQPSISNPFADMAGFREGCKMLGKSFGDVDSVLFELPSPSSPSTPPCTPNQNGSVPVRRSSTPRKSQSLPSSPVLLRKAAERLHQESIHGSNSKRPSLNPNRYSFSAYSTRSKSVFFPEAVAQKLAFEMYDTGSPYEGCSREGSVESDNNNFQVGKPRRFSNFETRISRRGDSYSLCNSYANSRQQSIDETGDNGGISPVANYSVYPNLNYASDSAKDILNNNNNDLVMSPSESKVSFDEHDSGSESDMLDPWGVRRETLTNTTILEECPCSVLEVMETSV</sequence>
<dbReference type="PANTHER" id="PTHR46485">
    <property type="entry name" value="LIM DOMAIN KINASE 1"/>
    <property type="match status" value="1"/>
</dbReference>
<evidence type="ECO:0000256" key="2">
    <source>
        <dbReference type="ARBA" id="ARBA00001946"/>
    </source>
</evidence>
<dbReference type="GO" id="GO:0005524">
    <property type="term" value="F:ATP binding"/>
    <property type="evidence" value="ECO:0007669"/>
    <property type="project" value="UniProtKB-KW"/>
</dbReference>
<feature type="compositionally biased region" description="Basic and acidic residues" evidence="18">
    <location>
        <begin position="27"/>
        <end position="42"/>
    </location>
</feature>
<keyword evidence="9" id="KW-0547">Nucleotide-binding</keyword>
<comment type="similarity">
    <text evidence="3">Belongs to the protein kinase superfamily. TKL Ser/Thr protein kinase family.</text>
</comment>
<evidence type="ECO:0000259" key="19">
    <source>
        <dbReference type="PROSITE" id="PS50011"/>
    </source>
</evidence>
<dbReference type="EMBL" id="JAIWYP010000016">
    <property type="protein sequence ID" value="KAH3696314.1"/>
    <property type="molecule type" value="Genomic_DNA"/>
</dbReference>
<dbReference type="GO" id="GO:0004713">
    <property type="term" value="F:protein tyrosine kinase activity"/>
    <property type="evidence" value="ECO:0007669"/>
    <property type="project" value="UniProtKB-KW"/>
</dbReference>
<dbReference type="GO" id="GO:0046872">
    <property type="term" value="F:metal ion binding"/>
    <property type="evidence" value="ECO:0007669"/>
    <property type="project" value="UniProtKB-KW"/>
</dbReference>
<dbReference type="FunFam" id="3.30.200.20:FF:000134">
    <property type="entry name" value="Dual specificity testis-specific protein kinase 2"/>
    <property type="match status" value="1"/>
</dbReference>
<evidence type="ECO:0000256" key="15">
    <source>
        <dbReference type="ARBA" id="ARBA00049003"/>
    </source>
</evidence>
<dbReference type="InterPro" id="IPR050940">
    <property type="entry name" value="Actin_reg-Ser/Thr_kinase"/>
</dbReference>
<evidence type="ECO:0000256" key="14">
    <source>
        <dbReference type="ARBA" id="ARBA00023211"/>
    </source>
</evidence>